<dbReference type="KEGG" id="txa:HQN79_06940"/>
<dbReference type="RefSeq" id="WP_173285216.1">
    <property type="nucleotide sequence ID" value="NZ_CP054020.1"/>
</dbReference>
<evidence type="ECO:0000256" key="3">
    <source>
        <dbReference type="ARBA" id="ARBA00022692"/>
    </source>
</evidence>
<reference evidence="7 8" key="1">
    <citation type="submission" date="2020-05" db="EMBL/GenBank/DDBJ databases">
        <title>Thiomicrorhabdus sediminis sp.nov. and Thiomicrorhabdus xiamenensis sp.nov., novel sulfur-oxidizing bacteria isolated from coastal sediment.</title>
        <authorList>
            <person name="Liu X."/>
        </authorList>
    </citation>
    <scope>NUCLEOTIDE SEQUENCE [LARGE SCALE GENOMIC DNA]</scope>
    <source>
        <strain evidence="7 8">G2</strain>
    </source>
</reference>
<proteinExistence type="predicted"/>
<feature type="transmembrane region" description="Helical" evidence="6">
    <location>
        <begin position="144"/>
        <end position="169"/>
    </location>
</feature>
<dbReference type="Proteomes" id="UP000504724">
    <property type="component" value="Chromosome"/>
</dbReference>
<dbReference type="Pfam" id="PF01810">
    <property type="entry name" value="LysE"/>
    <property type="match status" value="1"/>
</dbReference>
<sequence>MNIELYSIFLVTTLLLIMVPGPSAMVASAQGASLQSKKAFIGVLGIASADVIFFALSATGIATLIIASSTLFAIIKWLGVLFLLYLGLSVFFSKGSAIRFEGGKTDVRPTKLYSHGLVVQLANPKALMYFSALLPQFIDPTEPLLTQILIMGLTCFLADILVYSLYAYLGAHLARQQLKAWAINLVNKTAGSALIYTGIKMAFLENRQP</sequence>
<feature type="transmembrane region" description="Helical" evidence="6">
    <location>
        <begin position="73"/>
        <end position="92"/>
    </location>
</feature>
<keyword evidence="2" id="KW-1003">Cell membrane</keyword>
<dbReference type="GO" id="GO:0005886">
    <property type="term" value="C:plasma membrane"/>
    <property type="evidence" value="ECO:0007669"/>
    <property type="project" value="UniProtKB-SubCell"/>
</dbReference>
<keyword evidence="8" id="KW-1185">Reference proteome</keyword>
<dbReference type="PANTHER" id="PTHR30086:SF20">
    <property type="entry name" value="ARGININE EXPORTER PROTEIN ARGO-RELATED"/>
    <property type="match status" value="1"/>
</dbReference>
<dbReference type="GO" id="GO:0015171">
    <property type="term" value="F:amino acid transmembrane transporter activity"/>
    <property type="evidence" value="ECO:0007669"/>
    <property type="project" value="TreeGrafter"/>
</dbReference>
<name>A0A7D4NYS2_9GAMM</name>
<dbReference type="InterPro" id="IPR001123">
    <property type="entry name" value="LeuE-type"/>
</dbReference>
<evidence type="ECO:0000256" key="6">
    <source>
        <dbReference type="SAM" id="Phobius"/>
    </source>
</evidence>
<evidence type="ECO:0000256" key="4">
    <source>
        <dbReference type="ARBA" id="ARBA00022989"/>
    </source>
</evidence>
<evidence type="ECO:0000313" key="7">
    <source>
        <dbReference type="EMBL" id="QKI89318.1"/>
    </source>
</evidence>
<evidence type="ECO:0000256" key="5">
    <source>
        <dbReference type="ARBA" id="ARBA00023136"/>
    </source>
</evidence>
<evidence type="ECO:0000313" key="8">
    <source>
        <dbReference type="Proteomes" id="UP000504724"/>
    </source>
</evidence>
<feature type="transmembrane region" description="Helical" evidence="6">
    <location>
        <begin position="39"/>
        <end position="67"/>
    </location>
</feature>
<dbReference type="AlphaFoldDB" id="A0A7D4NYS2"/>
<dbReference type="PIRSF" id="PIRSF006324">
    <property type="entry name" value="LeuE"/>
    <property type="match status" value="1"/>
</dbReference>
<feature type="transmembrane region" description="Helical" evidence="6">
    <location>
        <begin position="6"/>
        <end position="27"/>
    </location>
</feature>
<keyword evidence="5 6" id="KW-0472">Membrane</keyword>
<protein>
    <submittedName>
        <fullName evidence="7">LysE family translocator</fullName>
    </submittedName>
</protein>
<accession>A0A7D4NYS2</accession>
<dbReference type="PANTHER" id="PTHR30086">
    <property type="entry name" value="ARGININE EXPORTER PROTEIN ARGO"/>
    <property type="match status" value="1"/>
</dbReference>
<evidence type="ECO:0000256" key="2">
    <source>
        <dbReference type="ARBA" id="ARBA00022475"/>
    </source>
</evidence>
<organism evidence="7 8">
    <name type="scientific">Thiomicrorhabdus xiamenensis</name>
    <dbReference type="NCBI Taxonomy" id="2739063"/>
    <lineage>
        <taxon>Bacteria</taxon>
        <taxon>Pseudomonadati</taxon>
        <taxon>Pseudomonadota</taxon>
        <taxon>Gammaproteobacteria</taxon>
        <taxon>Thiotrichales</taxon>
        <taxon>Piscirickettsiaceae</taxon>
        <taxon>Thiomicrorhabdus</taxon>
    </lineage>
</organism>
<evidence type="ECO:0000256" key="1">
    <source>
        <dbReference type="ARBA" id="ARBA00004651"/>
    </source>
</evidence>
<gene>
    <name evidence="7" type="ORF">HQN79_06940</name>
</gene>
<dbReference type="EMBL" id="CP054020">
    <property type="protein sequence ID" value="QKI89318.1"/>
    <property type="molecule type" value="Genomic_DNA"/>
</dbReference>
<keyword evidence="3 6" id="KW-0812">Transmembrane</keyword>
<keyword evidence="4 6" id="KW-1133">Transmembrane helix</keyword>
<feature type="transmembrane region" description="Helical" evidence="6">
    <location>
        <begin position="112"/>
        <end position="132"/>
    </location>
</feature>
<comment type="subcellular location">
    <subcellularLocation>
        <location evidence="1">Cell membrane</location>
        <topology evidence="1">Multi-pass membrane protein</topology>
    </subcellularLocation>
</comment>